<dbReference type="AlphaFoldDB" id="A0A1W2FQF4"/>
<feature type="domain" description="HTH hxlR-type" evidence="1">
    <location>
        <begin position="1"/>
        <end position="29"/>
    </location>
</feature>
<sequence>MEYSLTPLGSTLVPVVAAVKAWAEANVEQVRAAAASQERPLGGGAETAALVAERGVVVAAEKVPVIESTLPTPYPQGV</sequence>
<organism evidence="2 3">
    <name type="scientific">Kibdelosporangium aridum</name>
    <dbReference type="NCBI Taxonomy" id="2030"/>
    <lineage>
        <taxon>Bacteria</taxon>
        <taxon>Bacillati</taxon>
        <taxon>Actinomycetota</taxon>
        <taxon>Actinomycetes</taxon>
        <taxon>Pseudonocardiales</taxon>
        <taxon>Pseudonocardiaceae</taxon>
        <taxon>Kibdelosporangium</taxon>
    </lineage>
</organism>
<reference evidence="2 3" key="1">
    <citation type="submission" date="2017-04" db="EMBL/GenBank/DDBJ databases">
        <authorList>
            <person name="Afonso C.L."/>
            <person name="Miller P.J."/>
            <person name="Scott M.A."/>
            <person name="Spackman E."/>
            <person name="Goraichik I."/>
            <person name="Dimitrov K.M."/>
            <person name="Suarez D.L."/>
            <person name="Swayne D.E."/>
        </authorList>
    </citation>
    <scope>NUCLEOTIDE SEQUENCE [LARGE SCALE GENOMIC DNA]</scope>
    <source>
        <strain evidence="2 3">DSM 43828</strain>
    </source>
</reference>
<dbReference type="EMBL" id="FWXV01000010">
    <property type="protein sequence ID" value="SMD24093.1"/>
    <property type="molecule type" value="Genomic_DNA"/>
</dbReference>
<evidence type="ECO:0000259" key="1">
    <source>
        <dbReference type="Pfam" id="PF01638"/>
    </source>
</evidence>
<dbReference type="InterPro" id="IPR036388">
    <property type="entry name" value="WH-like_DNA-bd_sf"/>
</dbReference>
<keyword evidence="3" id="KW-1185">Reference proteome</keyword>
<evidence type="ECO:0000313" key="3">
    <source>
        <dbReference type="Proteomes" id="UP000192674"/>
    </source>
</evidence>
<dbReference type="Proteomes" id="UP000192674">
    <property type="component" value="Unassembled WGS sequence"/>
</dbReference>
<evidence type="ECO:0000313" key="2">
    <source>
        <dbReference type="EMBL" id="SMD24093.1"/>
    </source>
</evidence>
<name>A0A1W2FQF4_KIBAR</name>
<dbReference type="Gene3D" id="1.10.10.10">
    <property type="entry name" value="Winged helix-like DNA-binding domain superfamily/Winged helix DNA-binding domain"/>
    <property type="match status" value="1"/>
</dbReference>
<proteinExistence type="predicted"/>
<dbReference type="InterPro" id="IPR002577">
    <property type="entry name" value="HTH_HxlR"/>
</dbReference>
<protein>
    <submittedName>
        <fullName evidence="2">Transcriptional regulator, HxlR family</fullName>
    </submittedName>
</protein>
<dbReference type="Pfam" id="PF01638">
    <property type="entry name" value="HxlR"/>
    <property type="match status" value="1"/>
</dbReference>
<gene>
    <name evidence="2" type="ORF">SAMN05661093_08344</name>
</gene>
<accession>A0A1W2FQF4</accession>